<dbReference type="OrthoDB" id="6369810at2759"/>
<dbReference type="Gene3D" id="3.10.100.10">
    <property type="entry name" value="Mannose-Binding Protein A, subunit A"/>
    <property type="match status" value="1"/>
</dbReference>
<dbReference type="SUPFAM" id="SSF56436">
    <property type="entry name" value="C-type lectin-like"/>
    <property type="match status" value="1"/>
</dbReference>
<evidence type="ECO:0000259" key="3">
    <source>
        <dbReference type="PROSITE" id="PS50041"/>
    </source>
</evidence>
<name>A0A290YYB3_PORTR</name>
<dbReference type="PROSITE" id="PS50041">
    <property type="entry name" value="C_TYPE_LECTIN_2"/>
    <property type="match status" value="1"/>
</dbReference>
<dbReference type="AlphaFoldDB" id="A0A290YYB3"/>
<keyword evidence="4" id="KW-0430">Lectin</keyword>
<organism evidence="4">
    <name type="scientific">Portunus trituberculatus</name>
    <name type="common">Swimming crab</name>
    <name type="synonym">Neptunus trituberculatus</name>
    <dbReference type="NCBI Taxonomy" id="210409"/>
    <lineage>
        <taxon>Eukaryota</taxon>
        <taxon>Metazoa</taxon>
        <taxon>Ecdysozoa</taxon>
        <taxon>Arthropoda</taxon>
        <taxon>Crustacea</taxon>
        <taxon>Multicrustacea</taxon>
        <taxon>Malacostraca</taxon>
        <taxon>Eumalacostraca</taxon>
        <taxon>Eucarida</taxon>
        <taxon>Decapoda</taxon>
        <taxon>Pleocyemata</taxon>
        <taxon>Brachyura</taxon>
        <taxon>Eubrachyura</taxon>
        <taxon>Portunoidea</taxon>
        <taxon>Portunidae</taxon>
        <taxon>Portuninae</taxon>
        <taxon>Portunus</taxon>
    </lineage>
</organism>
<keyword evidence="2" id="KW-0732">Signal</keyword>
<reference evidence="4" key="1">
    <citation type="journal article" date="2017" name="Fish Shellfish Immunol.">
        <title>The functional characterization and comparison of two single CRD containing C-type lectins with novel and typical key motifs from Portunus trituberculatus.</title>
        <authorList>
            <person name="Huang M."/>
            <person name="Mu C."/>
            <person name="Wu Y."/>
            <person name="Ye F."/>
            <person name="Wang D."/>
            <person name="Sun C."/>
            <person name="Lv Z."/>
            <person name="Han B."/>
            <person name="Wang C."/>
            <person name="Xu X.W."/>
        </authorList>
    </citation>
    <scope>NUCLEOTIDE SEQUENCE</scope>
</reference>
<protein>
    <submittedName>
        <fullName evidence="4">C-type lectin</fullName>
    </submittedName>
</protein>
<evidence type="ECO:0000313" key="4">
    <source>
        <dbReference type="EMBL" id="ATE51171.1"/>
    </source>
</evidence>
<proteinExistence type="evidence at transcript level"/>
<dbReference type="SMART" id="SM00034">
    <property type="entry name" value="CLECT"/>
    <property type="match status" value="1"/>
</dbReference>
<accession>A0A290YYB3</accession>
<feature type="chain" id="PRO_5013330334" evidence="2">
    <location>
        <begin position="23"/>
        <end position="485"/>
    </location>
</feature>
<feature type="signal peptide" evidence="2">
    <location>
        <begin position="1"/>
        <end position="22"/>
    </location>
</feature>
<dbReference type="GO" id="GO:0030246">
    <property type="term" value="F:carbohydrate binding"/>
    <property type="evidence" value="ECO:0007669"/>
    <property type="project" value="UniProtKB-KW"/>
</dbReference>
<feature type="domain" description="C-type lectin" evidence="3">
    <location>
        <begin position="359"/>
        <end position="482"/>
    </location>
</feature>
<dbReference type="InterPro" id="IPR016186">
    <property type="entry name" value="C-type_lectin-like/link_sf"/>
</dbReference>
<dbReference type="Pfam" id="PF00059">
    <property type="entry name" value="Lectin_C"/>
    <property type="match status" value="1"/>
</dbReference>
<evidence type="ECO:0000256" key="1">
    <source>
        <dbReference type="SAM" id="MobiDB-lite"/>
    </source>
</evidence>
<sequence length="485" mass="53637">MTYGSILRVWLFSIACTSHVFAAIHTRYSQVTTPAATEPVSFASPSSDGDLVVAIDTNQAATTQPAGDKETLSGFERYLAGLRRLSETVQGMQHDWETLEKVLSSSPGQHGHETNFLDQVQKLFAFAGTTERLFREVMQKYSNDSEVEMRSGGEAQDPSMDSSGIETTSSRSVRAALTATVTDLLSLFEQYFGRQTVNDANVNGEEGREEEVDSLQILVDALEAVAHAHTNYTASIHAVKSSAMANSSTGHGDSISSLPHHSSSSASPEGDSTDAANTTILSAAAWRPLGWHENQRGLLQLAAQLKALLIDNGGDTVPLPTANAEALSTTPSTTTTTTTEKERERPCLPPFEQIAYRMCILQEMQLKLSWSDAQEFCRERGAELAQDMTVIKTRRFLNDLYGEDGTRSRWPVWVGGRRAEQQTWRWSGFADLEVPSFLWAPDEPRTYSRDLMPEGVCMILDGYRRFHGASLPCHLRRRFLCELRN</sequence>
<feature type="compositionally biased region" description="Polar residues" evidence="1">
    <location>
        <begin position="159"/>
        <end position="171"/>
    </location>
</feature>
<evidence type="ECO:0000256" key="2">
    <source>
        <dbReference type="SAM" id="SignalP"/>
    </source>
</evidence>
<feature type="region of interest" description="Disordered" evidence="1">
    <location>
        <begin position="244"/>
        <end position="274"/>
    </location>
</feature>
<dbReference type="CDD" id="cd00037">
    <property type="entry name" value="CLECT"/>
    <property type="match status" value="1"/>
</dbReference>
<feature type="region of interest" description="Disordered" evidence="1">
    <location>
        <begin position="145"/>
        <end position="171"/>
    </location>
</feature>
<dbReference type="InterPro" id="IPR016187">
    <property type="entry name" value="CTDL_fold"/>
</dbReference>
<dbReference type="EMBL" id="KY442870">
    <property type="protein sequence ID" value="ATE51171.1"/>
    <property type="molecule type" value="mRNA"/>
</dbReference>
<feature type="compositionally biased region" description="Low complexity" evidence="1">
    <location>
        <begin position="252"/>
        <end position="270"/>
    </location>
</feature>
<dbReference type="InterPro" id="IPR001304">
    <property type="entry name" value="C-type_lectin-like"/>
</dbReference>